<reference evidence="1" key="1">
    <citation type="submission" date="2020-08" db="EMBL/GenBank/DDBJ databases">
        <title>Genome sequencing and assembly of the red palm weevil Rhynchophorus ferrugineus.</title>
        <authorList>
            <person name="Dias G.B."/>
            <person name="Bergman C.M."/>
            <person name="Manee M."/>
        </authorList>
    </citation>
    <scope>NUCLEOTIDE SEQUENCE</scope>
    <source>
        <strain evidence="1">AA-2017</strain>
        <tissue evidence="1">Whole larva</tissue>
    </source>
</reference>
<dbReference type="EMBL" id="JAACXV010014123">
    <property type="protein sequence ID" value="KAF7270203.1"/>
    <property type="molecule type" value="Genomic_DNA"/>
</dbReference>
<name>A0A834I0D5_RHYFE</name>
<sequence>MTYFKFLNYECFFSDNERTGYTSFEICTEFKFLAAKKIKQLNDKLHRPVSCFEEKDIGKKCKFRATPR</sequence>
<accession>A0A834I0D5</accession>
<proteinExistence type="predicted"/>
<protein>
    <submittedName>
        <fullName evidence="1">Uncharacterized protein</fullName>
    </submittedName>
</protein>
<dbReference type="AlphaFoldDB" id="A0A834I0D5"/>
<organism evidence="1 2">
    <name type="scientific">Rhynchophorus ferrugineus</name>
    <name type="common">Red palm weevil</name>
    <name type="synonym">Curculio ferrugineus</name>
    <dbReference type="NCBI Taxonomy" id="354439"/>
    <lineage>
        <taxon>Eukaryota</taxon>
        <taxon>Metazoa</taxon>
        <taxon>Ecdysozoa</taxon>
        <taxon>Arthropoda</taxon>
        <taxon>Hexapoda</taxon>
        <taxon>Insecta</taxon>
        <taxon>Pterygota</taxon>
        <taxon>Neoptera</taxon>
        <taxon>Endopterygota</taxon>
        <taxon>Coleoptera</taxon>
        <taxon>Polyphaga</taxon>
        <taxon>Cucujiformia</taxon>
        <taxon>Curculionidae</taxon>
        <taxon>Dryophthorinae</taxon>
        <taxon>Rhynchophorus</taxon>
    </lineage>
</organism>
<comment type="caution">
    <text evidence="1">The sequence shown here is derived from an EMBL/GenBank/DDBJ whole genome shotgun (WGS) entry which is preliminary data.</text>
</comment>
<dbReference type="Proteomes" id="UP000625711">
    <property type="component" value="Unassembled WGS sequence"/>
</dbReference>
<keyword evidence="2" id="KW-1185">Reference proteome</keyword>
<gene>
    <name evidence="1" type="ORF">GWI33_016813</name>
</gene>
<evidence type="ECO:0000313" key="1">
    <source>
        <dbReference type="EMBL" id="KAF7270203.1"/>
    </source>
</evidence>
<evidence type="ECO:0000313" key="2">
    <source>
        <dbReference type="Proteomes" id="UP000625711"/>
    </source>
</evidence>